<proteinExistence type="predicted"/>
<dbReference type="EMBL" id="AHIE01000033">
    <property type="protein sequence ID" value="EHT98727.1"/>
    <property type="molecule type" value="Genomic_DNA"/>
</dbReference>
<evidence type="ECO:0000313" key="2">
    <source>
        <dbReference type="Proteomes" id="UP000005050"/>
    </source>
</evidence>
<sequence length="46" mass="5429">MKKRKRYTACGEKLSRRFGQFSGSRLVLLGENDVYYQRCIATGWRV</sequence>
<comment type="caution">
    <text evidence="1">The sequence shown here is derived from an EMBL/GenBank/DDBJ whole genome shotgun (WGS) entry which is preliminary data.</text>
</comment>
<protein>
    <submittedName>
        <fullName evidence="1">Uncharacterized protein</fullName>
    </submittedName>
</protein>
<dbReference type="AlphaFoldDB" id="H3RIL9"/>
<name>H3RIL9_PANSE</name>
<evidence type="ECO:0000313" key="1">
    <source>
        <dbReference type="EMBL" id="EHT98727.1"/>
    </source>
</evidence>
<dbReference type="Proteomes" id="UP000005050">
    <property type="component" value="Unassembled WGS sequence"/>
</dbReference>
<organism evidence="1 2">
    <name type="scientific">Pantoea stewartii subsp. stewartii DC283</name>
    <dbReference type="NCBI Taxonomy" id="660596"/>
    <lineage>
        <taxon>Bacteria</taxon>
        <taxon>Pseudomonadati</taxon>
        <taxon>Pseudomonadota</taxon>
        <taxon>Gammaproteobacteria</taxon>
        <taxon>Enterobacterales</taxon>
        <taxon>Erwiniaceae</taxon>
        <taxon>Pantoea</taxon>
    </lineage>
</organism>
<gene>
    <name evidence="1" type="ORF">CKS_4330</name>
</gene>
<reference evidence="1 2" key="1">
    <citation type="journal article" date="2012" name="Mol. Microbiol.">
        <title>The genetic and structural basis of two distinct terminal side branch residues in stewartan and amylovoran exopolysaccharides and their potential role in host adaptation.</title>
        <authorList>
            <person name="Wang X."/>
            <person name="Yang F."/>
            <person name="von Bodman S.B."/>
        </authorList>
    </citation>
    <scope>NUCLEOTIDE SEQUENCE [LARGE SCALE GENOMIC DNA]</scope>
    <source>
        <strain evidence="1 2">DC283</strain>
    </source>
</reference>
<accession>H3RIL9</accession>